<dbReference type="GO" id="GO:0003677">
    <property type="term" value="F:DNA binding"/>
    <property type="evidence" value="ECO:0007669"/>
    <property type="project" value="UniProtKB-KW"/>
</dbReference>
<dbReference type="AlphaFoldDB" id="A0A1F8CUA1"/>
<feature type="domain" description="Resolvase/invertase-type recombinase catalytic" evidence="3">
    <location>
        <begin position="10"/>
        <end position="161"/>
    </location>
</feature>
<evidence type="ECO:0008006" key="7">
    <source>
        <dbReference type="Google" id="ProtNLM"/>
    </source>
</evidence>
<dbReference type="InterPro" id="IPR025827">
    <property type="entry name" value="Zn_ribbon_recom_dom"/>
</dbReference>
<organism evidence="5 6">
    <name type="scientific">Candidatus Woesebacteria bacterium RIFOXYB1_FULL_38_16</name>
    <dbReference type="NCBI Taxonomy" id="1802538"/>
    <lineage>
        <taxon>Bacteria</taxon>
        <taxon>Candidatus Woeseibacteriota</taxon>
    </lineage>
</organism>
<protein>
    <recommendedName>
        <fullName evidence="7">Recombinase domain-containing protein</fullName>
    </recommendedName>
</protein>
<dbReference type="PANTHER" id="PTHR30461">
    <property type="entry name" value="DNA-INVERTASE FROM LAMBDOID PROPHAGE"/>
    <property type="match status" value="1"/>
</dbReference>
<dbReference type="Pfam" id="PF13408">
    <property type="entry name" value="Zn_ribbon_recom"/>
    <property type="match status" value="1"/>
</dbReference>
<dbReference type="Proteomes" id="UP000178999">
    <property type="component" value="Unassembled WGS sequence"/>
</dbReference>
<sequence length="431" mass="50061">MIMENSKPKKGLNWLRVSSKRQKDEGVSLEAQKKLNLDYCSRNEIEIVKTFEVDESAKNSNRKSFLEMVSYLQKNPDITYLICEKTDRLLRGNLKDRVIVEELINDYDKEIHCVKEGLILGKNTKSAQKLHFDIQNALARHYLNNLSDEVKKGYDILVADGFYPHIPPIGYNSKLENHLALVDTEKAHSIKRAFELCATGEYTERQISKILFDEGFRSRKGRKVGKSAIGKILHTHFYYSSFEWQGEIHQGNHEPIISKDLFDKVQEVLNPKKKHGIKYDHAFTGLMVCGECGMGITAEIQKRHTYYHCSKPKGARHCSQKYVREEVIKEQFKELVKATSLSLKQIKSIKEIMRGSNREEVEYYETTLEILNRRHKTLSEQSSRLLDLYLAENVRKEVYDTKSKVIELEIDEVNSEIVKHKNANRAYVQEI</sequence>
<dbReference type="GO" id="GO:0000150">
    <property type="term" value="F:DNA strand exchange activity"/>
    <property type="evidence" value="ECO:0007669"/>
    <property type="project" value="InterPro"/>
</dbReference>
<evidence type="ECO:0000259" key="4">
    <source>
        <dbReference type="PROSITE" id="PS51737"/>
    </source>
</evidence>
<keyword evidence="2" id="KW-0233">DNA recombination</keyword>
<dbReference type="SMART" id="SM00857">
    <property type="entry name" value="Resolvase"/>
    <property type="match status" value="1"/>
</dbReference>
<evidence type="ECO:0000256" key="2">
    <source>
        <dbReference type="ARBA" id="ARBA00023172"/>
    </source>
</evidence>
<dbReference type="InterPro" id="IPR050639">
    <property type="entry name" value="SSR_resolvase"/>
</dbReference>
<dbReference type="EMBL" id="MGHY01000006">
    <property type="protein sequence ID" value="OGM79890.1"/>
    <property type="molecule type" value="Genomic_DNA"/>
</dbReference>
<evidence type="ECO:0000259" key="3">
    <source>
        <dbReference type="PROSITE" id="PS51736"/>
    </source>
</evidence>
<evidence type="ECO:0000313" key="5">
    <source>
        <dbReference type="EMBL" id="OGM79890.1"/>
    </source>
</evidence>
<dbReference type="Gene3D" id="3.40.50.1390">
    <property type="entry name" value="Resolvase, N-terminal catalytic domain"/>
    <property type="match status" value="1"/>
</dbReference>
<comment type="caution">
    <text evidence="5">The sequence shown here is derived from an EMBL/GenBank/DDBJ whole genome shotgun (WGS) entry which is preliminary data.</text>
</comment>
<dbReference type="SUPFAM" id="SSF53041">
    <property type="entry name" value="Resolvase-like"/>
    <property type="match status" value="1"/>
</dbReference>
<dbReference type="InterPro" id="IPR006119">
    <property type="entry name" value="Resolv_N"/>
</dbReference>
<dbReference type="InterPro" id="IPR011109">
    <property type="entry name" value="DNA_bind_recombinase_dom"/>
</dbReference>
<feature type="non-terminal residue" evidence="5">
    <location>
        <position position="431"/>
    </location>
</feature>
<dbReference type="InterPro" id="IPR038109">
    <property type="entry name" value="DNA_bind_recomb_sf"/>
</dbReference>
<dbReference type="InterPro" id="IPR036162">
    <property type="entry name" value="Resolvase-like_N_sf"/>
</dbReference>
<dbReference type="PANTHER" id="PTHR30461:SF2">
    <property type="entry name" value="SERINE RECOMBINASE PINE-RELATED"/>
    <property type="match status" value="1"/>
</dbReference>
<evidence type="ECO:0000256" key="1">
    <source>
        <dbReference type="ARBA" id="ARBA00023125"/>
    </source>
</evidence>
<feature type="domain" description="Recombinase" evidence="4">
    <location>
        <begin position="168"/>
        <end position="275"/>
    </location>
</feature>
<dbReference type="PROSITE" id="PS51737">
    <property type="entry name" value="RECOMBINASE_DNA_BIND"/>
    <property type="match status" value="1"/>
</dbReference>
<reference evidence="5 6" key="1">
    <citation type="journal article" date="2016" name="Nat. Commun.">
        <title>Thousands of microbial genomes shed light on interconnected biogeochemical processes in an aquifer system.</title>
        <authorList>
            <person name="Anantharaman K."/>
            <person name="Brown C.T."/>
            <person name="Hug L.A."/>
            <person name="Sharon I."/>
            <person name="Castelle C.J."/>
            <person name="Probst A.J."/>
            <person name="Thomas B.C."/>
            <person name="Singh A."/>
            <person name="Wilkins M.J."/>
            <person name="Karaoz U."/>
            <person name="Brodie E.L."/>
            <person name="Williams K.H."/>
            <person name="Hubbard S.S."/>
            <person name="Banfield J.F."/>
        </authorList>
    </citation>
    <scope>NUCLEOTIDE SEQUENCE [LARGE SCALE GENOMIC DNA]</scope>
</reference>
<evidence type="ECO:0000313" key="6">
    <source>
        <dbReference type="Proteomes" id="UP000178999"/>
    </source>
</evidence>
<dbReference type="Pfam" id="PF07508">
    <property type="entry name" value="Recombinase"/>
    <property type="match status" value="1"/>
</dbReference>
<name>A0A1F8CUA1_9BACT</name>
<dbReference type="Gene3D" id="3.90.1750.20">
    <property type="entry name" value="Putative Large Serine Recombinase, Chain B, Domain 2"/>
    <property type="match status" value="1"/>
</dbReference>
<gene>
    <name evidence="5" type="ORF">A2382_03095</name>
</gene>
<dbReference type="STRING" id="1802538.A2382_03095"/>
<dbReference type="CDD" id="cd00338">
    <property type="entry name" value="Ser_Recombinase"/>
    <property type="match status" value="1"/>
</dbReference>
<accession>A0A1F8CUA1</accession>
<dbReference type="PROSITE" id="PS51736">
    <property type="entry name" value="RECOMBINASES_3"/>
    <property type="match status" value="1"/>
</dbReference>
<keyword evidence="1" id="KW-0238">DNA-binding</keyword>
<dbReference type="Pfam" id="PF00239">
    <property type="entry name" value="Resolvase"/>
    <property type="match status" value="1"/>
</dbReference>
<proteinExistence type="predicted"/>